<dbReference type="EMBL" id="JAYRBN010000028">
    <property type="protein sequence ID" value="KAL2749010.1"/>
    <property type="molecule type" value="Genomic_DNA"/>
</dbReference>
<gene>
    <name evidence="12" type="ORF">V1477_002620</name>
</gene>
<evidence type="ECO:0000313" key="13">
    <source>
        <dbReference type="Proteomes" id="UP001607303"/>
    </source>
</evidence>
<proteinExistence type="inferred from homology"/>
<dbReference type="AlphaFoldDB" id="A0ABD2CV82"/>
<evidence type="ECO:0000256" key="8">
    <source>
        <dbReference type="ARBA" id="ARBA00083439"/>
    </source>
</evidence>
<dbReference type="PROSITE" id="PS51313">
    <property type="entry name" value="VPS28_N"/>
    <property type="match status" value="1"/>
</dbReference>
<comment type="similarity">
    <text evidence="9">Belongs to the VPS28 family.</text>
</comment>
<dbReference type="PANTHER" id="PTHR12937">
    <property type="entry name" value="VACUOLAR PROTEIN SORTING 28, ISOFORM 2 VPS28"/>
    <property type="match status" value="1"/>
</dbReference>
<evidence type="ECO:0000256" key="2">
    <source>
        <dbReference type="ARBA" id="ARBA00020968"/>
    </source>
</evidence>
<evidence type="ECO:0000256" key="9">
    <source>
        <dbReference type="PROSITE-ProRule" id="PRU00642"/>
    </source>
</evidence>
<dbReference type="InterPro" id="IPR017899">
    <property type="entry name" value="VPS28_C"/>
</dbReference>
<evidence type="ECO:0000256" key="4">
    <source>
        <dbReference type="ARBA" id="ARBA00022753"/>
    </source>
</evidence>
<evidence type="ECO:0000313" key="12">
    <source>
        <dbReference type="EMBL" id="KAL2749010.1"/>
    </source>
</evidence>
<reference evidence="12 13" key="1">
    <citation type="journal article" date="2024" name="Ann. Entomol. Soc. Am.">
        <title>Genomic analyses of the southern and eastern yellowjacket wasps (Hymenoptera: Vespidae) reveal evolutionary signatures of social life.</title>
        <authorList>
            <person name="Catto M.A."/>
            <person name="Caine P.B."/>
            <person name="Orr S.E."/>
            <person name="Hunt B.G."/>
            <person name="Goodisman M.A.D."/>
        </authorList>
    </citation>
    <scope>NUCLEOTIDE SEQUENCE [LARGE SCALE GENOMIC DNA]</scope>
    <source>
        <strain evidence="12">232</strain>
        <tissue evidence="12">Head and thorax</tissue>
    </source>
</reference>
<feature type="domain" description="VPS28 N-terminal" evidence="11">
    <location>
        <begin position="686"/>
        <end position="793"/>
    </location>
</feature>
<evidence type="ECO:0000256" key="7">
    <source>
        <dbReference type="ARBA" id="ARBA00066174"/>
    </source>
</evidence>
<keyword evidence="13" id="KW-1185">Reference proteome</keyword>
<dbReference type="SUPFAM" id="SSF140111">
    <property type="entry name" value="Endosomal sorting complex assembly domain"/>
    <property type="match status" value="1"/>
</dbReference>
<evidence type="ECO:0000259" key="10">
    <source>
        <dbReference type="PROSITE" id="PS51310"/>
    </source>
</evidence>
<dbReference type="PANTHER" id="PTHR12937:SF0">
    <property type="entry name" value="VACUOLAR PROTEIN SORTING-ASSOCIATED PROTEIN 28 HOMOLOG"/>
    <property type="match status" value="1"/>
</dbReference>
<dbReference type="FunFam" id="1.20.1440.200:FF:000001">
    <property type="entry name" value="Vacuolar protein sorting-associated protein 28 homolog"/>
    <property type="match status" value="1"/>
</dbReference>
<comment type="subcellular location">
    <subcellularLocation>
        <location evidence="1">Endosome</location>
    </subcellularLocation>
</comment>
<comment type="function">
    <text evidence="6">Component of the ESCRT-I complex, a regulator of vesicular trafficking process.</text>
</comment>
<evidence type="ECO:0000256" key="6">
    <source>
        <dbReference type="ARBA" id="ARBA00056039"/>
    </source>
</evidence>
<dbReference type="Pfam" id="PF03997">
    <property type="entry name" value="VPS28"/>
    <property type="match status" value="1"/>
</dbReference>
<dbReference type="GO" id="GO:0015031">
    <property type="term" value="P:protein transport"/>
    <property type="evidence" value="ECO:0007669"/>
    <property type="project" value="UniProtKB-UniRule"/>
</dbReference>
<keyword evidence="3 9" id="KW-0813">Transport</keyword>
<dbReference type="InterPro" id="IPR038358">
    <property type="entry name" value="VPS28_N_sf"/>
</dbReference>
<dbReference type="InterPro" id="IPR017898">
    <property type="entry name" value="VPS28_N"/>
</dbReference>
<dbReference type="PROSITE" id="PS51310">
    <property type="entry name" value="VPS28_C"/>
    <property type="match status" value="1"/>
</dbReference>
<evidence type="ECO:0000256" key="1">
    <source>
        <dbReference type="ARBA" id="ARBA00004177"/>
    </source>
</evidence>
<dbReference type="InterPro" id="IPR037206">
    <property type="entry name" value="VPS28_C_sf"/>
</dbReference>
<organism evidence="12 13">
    <name type="scientific">Vespula maculifrons</name>
    <name type="common">Eastern yellow jacket</name>
    <name type="synonym">Wasp</name>
    <dbReference type="NCBI Taxonomy" id="7453"/>
    <lineage>
        <taxon>Eukaryota</taxon>
        <taxon>Metazoa</taxon>
        <taxon>Ecdysozoa</taxon>
        <taxon>Arthropoda</taxon>
        <taxon>Hexapoda</taxon>
        <taxon>Insecta</taxon>
        <taxon>Pterygota</taxon>
        <taxon>Neoptera</taxon>
        <taxon>Endopterygota</taxon>
        <taxon>Hymenoptera</taxon>
        <taxon>Apocrita</taxon>
        <taxon>Aculeata</taxon>
        <taxon>Vespoidea</taxon>
        <taxon>Vespidae</taxon>
        <taxon>Vespinae</taxon>
        <taxon>Vespula</taxon>
    </lineage>
</organism>
<sequence length="895" mass="102476">MLSSDDTEIENVPQNERYKRKPKYVKRLNFGQSIINLNTVDRLKKPDGNKFVINENVARIPSTEKEDFVRKWIEIHNNNDDLTNKGSYQSSPILGASISIQAQTSPILGVCKYYNNIRSKSDYNLIKSEICKHLKTSPILGTLKRKNRKELNHSAKKKQIKLHIDDHVNTKKSLFVANSKHDSSQNVNNKSPILVRDPYYYKRRRRRCITENNQIHELNTAIVETSNCSNRNINLLPSNTSPNFNSLSPEIFTSSTKEEKIDCGKDDEEICISKNMIIPTLSNSSMIEDNVIINNSSIDKNSPVIESVSSDDGNITEHKEITDLSSDNDEIINSMIEDIDNEEVIALTKNSIPGSNIVSESLCKAIDEWSAASSKDSDKTFYSEVEVNENKLSREIADKWNIESPKDSDEILCSKTESIKSVSSIFQNNHSLDKISQATSFSNESIDSRLSQTNFIISTATSPVRTNSWPAMTLQILDSCKKKRRIKKNSLAAKLQSLVNRQTSFVRMWQHQMKQADIDGTSMPHVVVYVDKCTMHLYRQFLEGIVLDDSFNLLNTNENHRKSNLSESSSEKISYKMITMIVIPDIVGKIEMKSESIVNIYPPWDIMDDSKSVLNITYIKIVSNEQRKVILNKIKVPDRRKEKVHIKEFHCSCLEMEKILSSCKERSNDEKFDFHSSIIPYTIMSVAQDRPELYEEVKLYKNAREREKHDNQADLYAVVNTLQHLEKAYIRDCVTPKEYTAACSKLLVQYRAAFKQVQSDQFPTIDAFARAFRLDCPAALERIKEDRPITIKDDKGNTSKCIADIVSLFITLMDKLRLEIKAMDQLHPDLRDLMDTMNRLSILSSDFNGKEKIAEWLQTLNNMSASDELSDTQVRQLIFDLETSYNAFNKILHNS</sequence>
<dbReference type="GO" id="GO:0000813">
    <property type="term" value="C:ESCRT I complex"/>
    <property type="evidence" value="ECO:0007669"/>
    <property type="project" value="UniProtKB-ARBA"/>
</dbReference>
<keyword evidence="5 9" id="KW-0653">Protein transport</keyword>
<feature type="domain" description="VPS28 C-terminal" evidence="10">
    <location>
        <begin position="797"/>
        <end position="893"/>
    </location>
</feature>
<dbReference type="InterPro" id="IPR037202">
    <property type="entry name" value="ESCRT_assembly_dom"/>
</dbReference>
<evidence type="ECO:0000256" key="5">
    <source>
        <dbReference type="ARBA" id="ARBA00022927"/>
    </source>
</evidence>
<evidence type="ECO:0000259" key="11">
    <source>
        <dbReference type="PROSITE" id="PS51313"/>
    </source>
</evidence>
<dbReference type="SUPFAM" id="SSF140427">
    <property type="entry name" value="VPS28 C-terminal domain-like"/>
    <property type="match status" value="1"/>
</dbReference>
<evidence type="ECO:0000256" key="3">
    <source>
        <dbReference type="ARBA" id="ARBA00022448"/>
    </source>
</evidence>
<accession>A0ABD2CV82</accession>
<dbReference type="InterPro" id="IPR007143">
    <property type="entry name" value="Vps28"/>
</dbReference>
<keyword evidence="4" id="KW-0967">Endosome</keyword>
<comment type="subunit">
    <text evidence="7">Component of the ESCRT-I complex (endosomal sorting complex required for transport I).</text>
</comment>
<dbReference type="Gene3D" id="1.20.1440.200">
    <property type="match status" value="1"/>
</dbReference>
<comment type="caution">
    <text evidence="12">The sequence shown here is derived from an EMBL/GenBank/DDBJ whole genome shotgun (WGS) entry which is preliminary data.</text>
</comment>
<dbReference type="Gene3D" id="1.20.120.1130">
    <property type="match status" value="1"/>
</dbReference>
<name>A0ABD2CV82_VESMC</name>
<dbReference type="Proteomes" id="UP001607303">
    <property type="component" value="Unassembled WGS sequence"/>
</dbReference>
<dbReference type="FunFam" id="1.20.120.1130:FF:000001">
    <property type="entry name" value="Vacuolar protein sorting-associated protein 28 homolog"/>
    <property type="match status" value="1"/>
</dbReference>
<protein>
    <recommendedName>
        <fullName evidence="2">Vacuolar protein sorting-associated protein 28 homolog</fullName>
    </recommendedName>
    <alternativeName>
        <fullName evidence="8">ESCRT-I complex subunit VPS28</fullName>
    </alternativeName>
</protein>